<dbReference type="InterPro" id="IPR041583">
    <property type="entry name" value="TetR_C_31"/>
</dbReference>
<accession>A0ABP8KFE6</accession>
<dbReference type="SUPFAM" id="SSF46689">
    <property type="entry name" value="Homeodomain-like"/>
    <property type="match status" value="1"/>
</dbReference>
<comment type="caution">
    <text evidence="5">The sequence shown here is derived from an EMBL/GenBank/DDBJ whole genome shotgun (WGS) entry which is preliminary data.</text>
</comment>
<keyword evidence="1 2" id="KW-0238">DNA-binding</keyword>
<dbReference type="PANTHER" id="PTHR30055:SF231">
    <property type="entry name" value="TRANSCRIPTIONAL REGULATORY PROTEIN (PROBABLY DEOR-FAMILY)-RELATED"/>
    <property type="match status" value="1"/>
</dbReference>
<dbReference type="InterPro" id="IPR050109">
    <property type="entry name" value="HTH-type_TetR-like_transc_reg"/>
</dbReference>
<reference evidence="6" key="1">
    <citation type="journal article" date="2019" name="Int. J. Syst. Evol. Microbiol.">
        <title>The Global Catalogue of Microorganisms (GCM) 10K type strain sequencing project: providing services to taxonomists for standard genome sequencing and annotation.</title>
        <authorList>
            <consortium name="The Broad Institute Genomics Platform"/>
            <consortium name="The Broad Institute Genome Sequencing Center for Infectious Disease"/>
            <person name="Wu L."/>
            <person name="Ma J."/>
        </authorList>
    </citation>
    <scope>NUCLEOTIDE SEQUENCE [LARGE SCALE GENOMIC DNA]</scope>
    <source>
        <strain evidence="6">JCM 17809</strain>
    </source>
</reference>
<organism evidence="5 6">
    <name type="scientific">Fodinibacter luteus</name>
    <dbReference type="NCBI Taxonomy" id="552064"/>
    <lineage>
        <taxon>Bacteria</taxon>
        <taxon>Bacillati</taxon>
        <taxon>Actinomycetota</taxon>
        <taxon>Actinomycetes</taxon>
        <taxon>Micrococcales</taxon>
        <taxon>Intrasporangiaceae</taxon>
        <taxon>Fodinibacter (ex Wang et al. 2009)</taxon>
    </lineage>
</organism>
<name>A0ABP8KFE6_9MICO</name>
<dbReference type="InterPro" id="IPR009057">
    <property type="entry name" value="Homeodomain-like_sf"/>
</dbReference>
<dbReference type="PROSITE" id="PS50977">
    <property type="entry name" value="HTH_TETR_2"/>
    <property type="match status" value="1"/>
</dbReference>
<evidence type="ECO:0000256" key="3">
    <source>
        <dbReference type="SAM" id="MobiDB-lite"/>
    </source>
</evidence>
<dbReference type="Pfam" id="PF00440">
    <property type="entry name" value="TetR_N"/>
    <property type="match status" value="1"/>
</dbReference>
<dbReference type="PANTHER" id="PTHR30055">
    <property type="entry name" value="HTH-TYPE TRANSCRIPTIONAL REGULATOR RUTR"/>
    <property type="match status" value="1"/>
</dbReference>
<dbReference type="Proteomes" id="UP001500945">
    <property type="component" value="Unassembled WGS sequence"/>
</dbReference>
<feature type="DNA-binding region" description="H-T-H motif" evidence="2">
    <location>
        <begin position="36"/>
        <end position="55"/>
    </location>
</feature>
<evidence type="ECO:0000256" key="1">
    <source>
        <dbReference type="ARBA" id="ARBA00023125"/>
    </source>
</evidence>
<evidence type="ECO:0000259" key="4">
    <source>
        <dbReference type="PROSITE" id="PS50977"/>
    </source>
</evidence>
<dbReference type="RefSeq" id="WP_345204831.1">
    <property type="nucleotide sequence ID" value="NZ_BAABGM010000011.1"/>
</dbReference>
<feature type="domain" description="HTH tetR-type" evidence="4">
    <location>
        <begin position="13"/>
        <end position="73"/>
    </location>
</feature>
<sequence length="220" mass="23097">MSIRPATHRASGRARRAALLEAAVAVIAEQGVAGATHRSIAARAGMPTSTTSYFFSSLDDLVAAALEVVGQRIVARVDAVTASVADAGLGPRASIDRFVDAVLAEPEPDTVAQFEIYLECVRRPQLRATAHEIMASIERGAETSLRALGIAHAQERAPMVVALLDGLALHRHARPRGALDRQVVREALYALHRGFVEADAEAGTETGAEDGAEDGATAST</sequence>
<proteinExistence type="predicted"/>
<evidence type="ECO:0000313" key="6">
    <source>
        <dbReference type="Proteomes" id="UP001500945"/>
    </source>
</evidence>
<dbReference type="Pfam" id="PF17940">
    <property type="entry name" value="TetR_C_31"/>
    <property type="match status" value="1"/>
</dbReference>
<gene>
    <name evidence="5" type="ORF">GCM10023168_18000</name>
</gene>
<dbReference type="InterPro" id="IPR036271">
    <property type="entry name" value="Tet_transcr_reg_TetR-rel_C_sf"/>
</dbReference>
<dbReference type="InterPro" id="IPR001647">
    <property type="entry name" value="HTH_TetR"/>
</dbReference>
<dbReference type="EMBL" id="BAABGM010000011">
    <property type="protein sequence ID" value="GAA4404866.1"/>
    <property type="molecule type" value="Genomic_DNA"/>
</dbReference>
<evidence type="ECO:0000313" key="5">
    <source>
        <dbReference type="EMBL" id="GAA4404866.1"/>
    </source>
</evidence>
<keyword evidence="6" id="KW-1185">Reference proteome</keyword>
<feature type="region of interest" description="Disordered" evidence="3">
    <location>
        <begin position="200"/>
        <end position="220"/>
    </location>
</feature>
<feature type="compositionally biased region" description="Acidic residues" evidence="3">
    <location>
        <begin position="200"/>
        <end position="213"/>
    </location>
</feature>
<evidence type="ECO:0000256" key="2">
    <source>
        <dbReference type="PROSITE-ProRule" id="PRU00335"/>
    </source>
</evidence>
<dbReference type="Gene3D" id="1.10.357.10">
    <property type="entry name" value="Tetracycline Repressor, domain 2"/>
    <property type="match status" value="1"/>
</dbReference>
<protein>
    <recommendedName>
        <fullName evidence="4">HTH tetR-type domain-containing protein</fullName>
    </recommendedName>
</protein>
<dbReference type="SUPFAM" id="SSF48498">
    <property type="entry name" value="Tetracyclin repressor-like, C-terminal domain"/>
    <property type="match status" value="1"/>
</dbReference>